<keyword evidence="3" id="KW-1185">Reference proteome</keyword>
<dbReference type="EMBL" id="BAAAZG010000038">
    <property type="protein sequence ID" value="GAA4085417.1"/>
    <property type="molecule type" value="Genomic_DNA"/>
</dbReference>
<dbReference type="Proteomes" id="UP001500683">
    <property type="component" value="Unassembled WGS sequence"/>
</dbReference>
<proteinExistence type="predicted"/>
<evidence type="ECO:0000256" key="1">
    <source>
        <dbReference type="SAM" id="MobiDB-lite"/>
    </source>
</evidence>
<name>A0ABP7WC62_9ACTN</name>
<feature type="compositionally biased region" description="Basic and acidic residues" evidence="1">
    <location>
        <begin position="111"/>
        <end position="121"/>
    </location>
</feature>
<feature type="compositionally biased region" description="Acidic residues" evidence="1">
    <location>
        <begin position="136"/>
        <end position="149"/>
    </location>
</feature>
<feature type="compositionally biased region" description="Gly residues" evidence="1">
    <location>
        <begin position="575"/>
        <end position="584"/>
    </location>
</feature>
<evidence type="ECO:0000313" key="2">
    <source>
        <dbReference type="EMBL" id="GAA4085417.1"/>
    </source>
</evidence>
<feature type="compositionally biased region" description="Low complexity" evidence="1">
    <location>
        <begin position="565"/>
        <end position="574"/>
    </location>
</feature>
<evidence type="ECO:0008006" key="4">
    <source>
        <dbReference type="Google" id="ProtNLM"/>
    </source>
</evidence>
<comment type="caution">
    <text evidence="2">The sequence shown here is derived from an EMBL/GenBank/DDBJ whole genome shotgun (WGS) entry which is preliminary data.</text>
</comment>
<feature type="region of interest" description="Disordered" evidence="1">
    <location>
        <begin position="90"/>
        <end position="152"/>
    </location>
</feature>
<feature type="region of interest" description="Disordered" evidence="1">
    <location>
        <begin position="537"/>
        <end position="584"/>
    </location>
</feature>
<feature type="region of interest" description="Disordered" evidence="1">
    <location>
        <begin position="345"/>
        <end position="364"/>
    </location>
</feature>
<gene>
    <name evidence="2" type="ORF">GCM10022214_51810</name>
</gene>
<dbReference type="RefSeq" id="WP_344952503.1">
    <property type="nucleotide sequence ID" value="NZ_BAAAZG010000038.1"/>
</dbReference>
<protein>
    <recommendedName>
        <fullName evidence="4">Phage portal protein</fullName>
    </recommendedName>
</protein>
<sequence length="584" mass="63417">MDDTVTVDPEVREVAADLDEALTALNDAQPGYEEAEEYYEGKAEEKFLSPLLRKLLTGSSRDFQINLAGRVVDAVLDRLEIGALTAEPINDTTADTGEDTGGSGSDTNSGDNRDADGKGEDDAGTEPGSGPGTTDQDSDPDDTEDDPQDNEPTRLLNELFWDANELAIEAPELHEKALSLGDAYLFVWPELDHQGQVTGIEVYYNSPLSVRVLYDPEKPRRKRLAIKRWQTGTGKDARIRVNLYYPGDHGEPGHVVKLVSKRTRGDTPADFEPHIDEHTDESGVMPVPWDFEGLPFFHFRTARPYGRPEHWRAYGAQDATTKLITNMMSAVDFAAAPQRVALIEPGAATDDDTDWGEDDDTDPEDLESQLIAGPGRVWLLKYVKDVKEFSPADMEQFLKPLNWIVGAMAASTGTPLSQFQQVLGGPASLPSGESQRQDKDPLINKVNARQRSFAATWRDAASFALRLLGIDAIVAVHWKPPQLISGREAWEAVKKQQEAGVPVRQTLLEAGYTEAEVTSWGYTEDNPDGPSRIDFTQFAAPPPVPGVPNPFDQQPALPTPPGTPAPAGTAPDAGAGAGAGGEAP</sequence>
<feature type="compositionally biased region" description="Acidic residues" evidence="1">
    <location>
        <begin position="349"/>
        <end position="364"/>
    </location>
</feature>
<accession>A0ABP7WC62</accession>
<organism evidence="2 3">
    <name type="scientific">Actinomadura miaoliensis</name>
    <dbReference type="NCBI Taxonomy" id="430685"/>
    <lineage>
        <taxon>Bacteria</taxon>
        <taxon>Bacillati</taxon>
        <taxon>Actinomycetota</taxon>
        <taxon>Actinomycetes</taxon>
        <taxon>Streptosporangiales</taxon>
        <taxon>Thermomonosporaceae</taxon>
        <taxon>Actinomadura</taxon>
    </lineage>
</organism>
<reference evidence="3" key="1">
    <citation type="journal article" date="2019" name="Int. J. Syst. Evol. Microbiol.">
        <title>The Global Catalogue of Microorganisms (GCM) 10K type strain sequencing project: providing services to taxonomists for standard genome sequencing and annotation.</title>
        <authorList>
            <consortium name="The Broad Institute Genomics Platform"/>
            <consortium name="The Broad Institute Genome Sequencing Center for Infectious Disease"/>
            <person name="Wu L."/>
            <person name="Ma J."/>
        </authorList>
    </citation>
    <scope>NUCLEOTIDE SEQUENCE [LARGE SCALE GENOMIC DNA]</scope>
    <source>
        <strain evidence="3">JCM 16702</strain>
    </source>
</reference>
<evidence type="ECO:0000313" key="3">
    <source>
        <dbReference type="Proteomes" id="UP001500683"/>
    </source>
</evidence>